<dbReference type="GO" id="GO:0005737">
    <property type="term" value="C:cytoplasm"/>
    <property type="evidence" value="ECO:0007669"/>
    <property type="project" value="UniProtKB-SubCell"/>
</dbReference>
<feature type="compositionally biased region" description="Basic and acidic residues" evidence="6">
    <location>
        <begin position="747"/>
        <end position="760"/>
    </location>
</feature>
<dbReference type="Proteomes" id="UP000193944">
    <property type="component" value="Unassembled WGS sequence"/>
</dbReference>
<dbReference type="OrthoDB" id="17346at2759"/>
<feature type="domain" description="Rab3GAP catalytic subunit conserved" evidence="7">
    <location>
        <begin position="838"/>
        <end position="995"/>
    </location>
</feature>
<evidence type="ECO:0000256" key="4">
    <source>
        <dbReference type="ARBA" id="ARBA00022468"/>
    </source>
</evidence>
<protein>
    <recommendedName>
        <fullName evidence="3">Rab3 GTPase-activating protein catalytic subunit</fullName>
    </recommendedName>
</protein>
<evidence type="ECO:0000256" key="1">
    <source>
        <dbReference type="ARBA" id="ARBA00004496"/>
    </source>
</evidence>
<comment type="caution">
    <text evidence="8">The sequence shown here is derived from an EMBL/GenBank/DDBJ whole genome shotgun (WGS) entry which is preliminary data.</text>
</comment>
<dbReference type="InterPro" id="IPR026147">
    <property type="entry name" value="Rab3GAP1_conserved"/>
</dbReference>
<evidence type="ECO:0000256" key="6">
    <source>
        <dbReference type="SAM" id="MobiDB-lite"/>
    </source>
</evidence>
<dbReference type="EMBL" id="MCFG01000026">
    <property type="protein sequence ID" value="ORX86038.1"/>
    <property type="molecule type" value="Genomic_DNA"/>
</dbReference>
<reference evidence="8 9" key="2">
    <citation type="submission" date="2016-08" db="EMBL/GenBank/DDBJ databases">
        <title>Pervasive Adenine N6-methylation of Active Genes in Fungi.</title>
        <authorList>
            <consortium name="DOE Joint Genome Institute"/>
            <person name="Mondo S.J."/>
            <person name="Dannebaum R.O."/>
            <person name="Kuo R.C."/>
            <person name="Labutti K."/>
            <person name="Haridas S."/>
            <person name="Kuo A."/>
            <person name="Salamov A."/>
            <person name="Ahrendt S.R."/>
            <person name="Lipzen A."/>
            <person name="Sullivan W."/>
            <person name="Andreopoulos W.B."/>
            <person name="Clum A."/>
            <person name="Lindquist E."/>
            <person name="Daum C."/>
            <person name="Ramamoorthy G.K."/>
            <person name="Gryganskyi A."/>
            <person name="Culley D."/>
            <person name="Magnuson J.K."/>
            <person name="James T.Y."/>
            <person name="O'Malley M.A."/>
            <person name="Stajich J.E."/>
            <person name="Spatafora J.W."/>
            <person name="Visel A."/>
            <person name="Grigoriev I.V."/>
        </authorList>
    </citation>
    <scope>NUCLEOTIDE SEQUENCE [LARGE SCALE GENOMIC DNA]</scope>
    <source>
        <strain evidence="8 9">S4</strain>
    </source>
</reference>
<name>A0A1Y1XJW3_9FUNG</name>
<reference evidence="8 9" key="1">
    <citation type="submission" date="2016-08" db="EMBL/GenBank/DDBJ databases">
        <title>A Parts List for Fungal Cellulosomes Revealed by Comparative Genomics.</title>
        <authorList>
            <consortium name="DOE Joint Genome Institute"/>
            <person name="Haitjema C.H."/>
            <person name="Gilmore S.P."/>
            <person name="Henske J.K."/>
            <person name="Solomon K.V."/>
            <person name="De Groot R."/>
            <person name="Kuo A."/>
            <person name="Mondo S.J."/>
            <person name="Salamov A.A."/>
            <person name="Labutti K."/>
            <person name="Zhao Z."/>
            <person name="Chiniquy J."/>
            <person name="Barry K."/>
            <person name="Brewer H.M."/>
            <person name="Purvine S.O."/>
            <person name="Wright A.T."/>
            <person name="Boxma B."/>
            <person name="Van Alen T."/>
            <person name="Hackstein J.H."/>
            <person name="Baker S.E."/>
            <person name="Grigoriev I.V."/>
            <person name="O'Malley M.A."/>
        </authorList>
    </citation>
    <scope>NUCLEOTIDE SEQUENCE [LARGE SCALE GENOMIC DNA]</scope>
    <source>
        <strain evidence="8 9">S4</strain>
    </source>
</reference>
<comment type="subcellular location">
    <subcellularLocation>
        <location evidence="1">Cytoplasm</location>
    </subcellularLocation>
</comment>
<feature type="compositionally biased region" description="Acidic residues" evidence="6">
    <location>
        <begin position="761"/>
        <end position="778"/>
    </location>
</feature>
<evidence type="ECO:0000259" key="7">
    <source>
        <dbReference type="Pfam" id="PF13890"/>
    </source>
</evidence>
<dbReference type="AlphaFoldDB" id="A0A1Y1XJW3"/>
<dbReference type="InterPro" id="IPR045700">
    <property type="entry name" value="Rab3GAP1"/>
</dbReference>
<dbReference type="STRING" id="1754192.A0A1Y1XJW3"/>
<keyword evidence="5" id="KW-0963">Cytoplasm</keyword>
<dbReference type="Pfam" id="PF13890">
    <property type="entry name" value="Rab3-GTPase_cat"/>
    <property type="match status" value="1"/>
</dbReference>
<dbReference type="GO" id="GO:0005096">
    <property type="term" value="F:GTPase activator activity"/>
    <property type="evidence" value="ECO:0007669"/>
    <property type="project" value="UniProtKB-KW"/>
</dbReference>
<accession>A0A1Y1XJW3</accession>
<sequence>MNKEDDEIFEIVDFTSIGSWEKLVASIEEVIHLWDIDNGKLGSFDPDIISSISDIGDDDNDEEVSPYMRQEKLVMGETMFILTYHYLPDKEQYSENHMWKTKGKCFNVNWNDYDTTLHTQPLLRKRSTINEKIDTSNNNLSSSTKSLESKIEFHNSELSRLQNPFHSLITVPIQSDGMPSSTQSVAHPLHRWTGFTHLLTIEVYDTSKNVLSNTTLDINTANLLISSFSIAFHNTGCILPIFIPVASPSKTLFTGYAAFQLDPSGDGLQQCDVEIKFNSMFMPYVPTEYEGVVNLTNLFIHRCLNNTLNIKIEDKIFDDRIEKMIDNIKMASVYVYRMENWENKSYFYTKAVETLSPLPPIPFGSTTDPLFCLSLHVHFPFCSPLDFIDDMNQEKELDPFDSPIWIIRRLWKTDNVEKKYGLYHTLSGALQAWQRSASLISQNNDILNQIRPGDIFNNPLFFKSSSVLNMNNSENDNAFSIVDNIDIRNVLYALFRSVNIDTTQENECAINLTQQIHSNVTVPPGSFLWELTIYLLNTTSPSCNFRYKQTTLFGFLKAIWTDIVMVFNKCWETCNYIPRVNIKKYSNVLSDWHFYSYNDMDQSPNICLKFNLLQQKLEMLNCCIYHKKKYYDNEYVKKAALDNEYDENSVSALYNKIFNSTPNNNLNPSEVVSRRRRWSKTIGKATKKSMSATKNFLGAITETVIGDENGGGALEKLFDKITAEDDDYEFQDAHNDTEFDTDDEVSENEKNKEIKDKNENDNENENDNDNDNENENEEEKIKIIDMNAEISEEKTMKQIIKILTIQGSTDSEPFFDSMEQNINNEESEHEQEHAYVGRQGHLKLHPYLTLIKTGERLYVPELQETGSLTEDMIQEQEELFEHLGSSSDATKQRAKLQSRHLQSDMEAFKAANPDAEFEDFVRWQSPRDWIVENDEEDREKLSEDECNKKHGHLSMRMMEPGNLWIEIWKKSKPLPISKQEPIFDFKDIAEKILIQLYNIPPQFVYIHLLPNMFIVAYNTLASHPAIKKIPFLKNVMKKLGNAITSIQWKDLNMDYSFQELLDLAVMFRDAEVLLEKTISLLSKLPDQYQLVENLLLYSDSIVRTEEEQNTIYKLFGFDEGLIDPSSKEFIFRSVISKYDEMDQPLMQRMYILQRDNEFRIVESKANDTSNS</sequence>
<evidence type="ECO:0000256" key="3">
    <source>
        <dbReference type="ARBA" id="ARBA00015817"/>
    </source>
</evidence>
<evidence type="ECO:0000313" key="9">
    <source>
        <dbReference type="Proteomes" id="UP000193944"/>
    </source>
</evidence>
<evidence type="ECO:0000256" key="5">
    <source>
        <dbReference type="ARBA" id="ARBA00022490"/>
    </source>
</evidence>
<keyword evidence="4" id="KW-0343">GTPase activation</keyword>
<dbReference type="PANTHER" id="PTHR21422">
    <property type="entry name" value="RAB3 GTPASE-ACTIVATING PROTEIN CATALYTIC SUBUNIT"/>
    <property type="match status" value="1"/>
</dbReference>
<gene>
    <name evidence="8" type="ORF">BCR32DRAFT_275706</name>
</gene>
<evidence type="ECO:0000313" key="8">
    <source>
        <dbReference type="EMBL" id="ORX86038.1"/>
    </source>
</evidence>
<proteinExistence type="inferred from homology"/>
<comment type="similarity">
    <text evidence="2">Belongs to the Rab3-GAP catalytic subunit family.</text>
</comment>
<feature type="region of interest" description="Disordered" evidence="6">
    <location>
        <begin position="734"/>
        <end position="779"/>
    </location>
</feature>
<dbReference type="PANTHER" id="PTHR21422:SF9">
    <property type="entry name" value="RAB3 GTPASE-ACTIVATING PROTEIN CATALYTIC SUBUNIT"/>
    <property type="match status" value="1"/>
</dbReference>
<keyword evidence="9" id="KW-1185">Reference proteome</keyword>
<evidence type="ECO:0000256" key="2">
    <source>
        <dbReference type="ARBA" id="ARBA00008856"/>
    </source>
</evidence>
<organism evidence="8 9">
    <name type="scientific">Anaeromyces robustus</name>
    <dbReference type="NCBI Taxonomy" id="1754192"/>
    <lineage>
        <taxon>Eukaryota</taxon>
        <taxon>Fungi</taxon>
        <taxon>Fungi incertae sedis</taxon>
        <taxon>Chytridiomycota</taxon>
        <taxon>Chytridiomycota incertae sedis</taxon>
        <taxon>Neocallimastigomycetes</taxon>
        <taxon>Neocallimastigales</taxon>
        <taxon>Neocallimastigaceae</taxon>
        <taxon>Anaeromyces</taxon>
    </lineage>
</organism>